<dbReference type="InterPro" id="IPR018201">
    <property type="entry name" value="Ketoacyl_synth_AS"/>
</dbReference>
<dbReference type="InterPro" id="IPR000683">
    <property type="entry name" value="Gfo/Idh/MocA-like_OxRdtase_N"/>
</dbReference>
<dbReference type="EMBL" id="LHQQ01000272">
    <property type="protein sequence ID" value="KOS38095.1"/>
    <property type="molecule type" value="Genomic_DNA"/>
</dbReference>
<keyword evidence="2" id="KW-0597">Phosphoprotein</keyword>
<dbReference type="InterPro" id="IPR050091">
    <property type="entry name" value="PKS_NRPS_Biosynth_Enz"/>
</dbReference>
<dbReference type="InterPro" id="IPR014043">
    <property type="entry name" value="Acyl_transferase_dom"/>
</dbReference>
<sequence>MKDIIGSKLRRSSIPLSIPCQSVQPFPRRPNFPSTFVYIHVLFASLIFEISKKQNKMAAMVMRVFTAFGPPKVEKKNDAIRFGILGAAQIAPLALITPALSHSEVIVQAIAARDHARASAFAKKHNIPDVRTSYEEILEDPKIDAVLIPLPNSLHFEWAVRAIRAGKHVLLEKPSTSNSTEAEILFTLPELSQPNAPILLEAFHNRFHPAVHKFRSFITPADVVHVHTDSMIPGILLDKDNIGFNYKLAGGSMMMLGTYNFGVIRMAFDDDPVECLTCEPGIFGDGIHDQCDTDFKAKFRFPNGGVAEAFTTMRGPIWWKPSEARVTHKEVIVDDKALPETQEKLRTRIVTLHGFIHAFIWHRIDVKDTFVVRNKADRRPLKTWTESNSHKAYSYKEAGGEFANLPGEDWWMSYRYQLEEFVNRVKGRPAHYWVEGQDSWIQMKMIDMAYEKSGLGLRPTSEFRVILFISTCQSIDSTPLPLGLQSNFVGVDYHETLLRDLNTIPTYFATGTNRAIISNRVSYFFDWHGPSMTIDTACSSSMIAVHQGVQTLRNRESRVAVVCGTQVILGHEMYIVESKLKMLSPTGRSRMWDADADGYARGEGVAALVLKRLSDAIADGDHIECVIRETGANQDGFSNGITVPNTEAQTALIRQTYAKAGLDPVNNPDHRPQFFEAHGTGTQAGDPKEAAAIHEAFGQHIDASATPLYVGSVKTVIGHLEGAAGLAGILKGISSIRNGPIPPNLLFSRLNPRVEPYYKNLHIPTELTPWPTLPRGVPRRVSVNNFGFGGANAHAILEEHVPLVTRFKEEPSKSSSLTPFVFSALSEQSLVALLEQYSQYLTAHQDELDASDLAWTLYSCRSQLPVKTAFSARTIQQLIQKIDSKLEATKDKATATIGIRSSGKSATPRIRGVFTGQGAQWPAMGAALIRSSQFVRDTIQRLEESLATLPPADRPEWRLTDAILAGADTSQIAEAAVSQPLCTAIQIVLVDLLQSAGLTFASVVGHSSGEIAAAYAAGLISAHDAIRIAYYRGLSEDDIETYSHTPYSLVYLIPGLQSTFKLMADEGHPIWVQWSKFFQANGWVNPVDNVKSPWSYIHGTGNKTAWEYLAQFPERFQAFNDAMQAQTSATVWTVALYPFAQALAEVPSSADTPLVVDIGGGKGLALQRIRELVGKDVTGRFILQDLQVVLDDATTEEVAGLEVQAVDFFQPQPVKGATVYYVRRVLHDWSDEVCVKILQNIAMAITDKISQRVVIAENIIPSKNTGVESAWQDMTMMALGGTERTLKQWETMLSQAGFQLHRTFIAPGTNYASIEAFLI</sequence>
<dbReference type="GO" id="GO:0032259">
    <property type="term" value="P:methylation"/>
    <property type="evidence" value="ECO:0007669"/>
    <property type="project" value="UniProtKB-KW"/>
</dbReference>
<dbReference type="InterPro" id="IPR001227">
    <property type="entry name" value="Ac_transferase_dom_sf"/>
</dbReference>
<dbReference type="PANTHER" id="PTHR43775:SF20">
    <property type="entry name" value="HYBRID PKS-NRPS SYNTHETASE APDA"/>
    <property type="match status" value="1"/>
</dbReference>
<dbReference type="InterPro" id="IPR032821">
    <property type="entry name" value="PKS_assoc"/>
</dbReference>
<reference evidence="7 8" key="1">
    <citation type="submission" date="2015-08" db="EMBL/GenBank/DDBJ databases">
        <title>Genome sequencing of Penicillium nordicum.</title>
        <authorList>
            <person name="Nguyen H.D."/>
            <person name="Seifert K.A."/>
        </authorList>
    </citation>
    <scope>NUCLEOTIDE SEQUENCE [LARGE SCALE GENOMIC DNA]</scope>
    <source>
        <strain evidence="7 8">DAOMC 185683</strain>
    </source>
</reference>
<dbReference type="GO" id="GO:0004312">
    <property type="term" value="F:fatty acid synthase activity"/>
    <property type="evidence" value="ECO:0007669"/>
    <property type="project" value="TreeGrafter"/>
</dbReference>
<dbReference type="Pfam" id="PF00698">
    <property type="entry name" value="Acyl_transf_1"/>
    <property type="match status" value="1"/>
</dbReference>
<evidence type="ECO:0000313" key="7">
    <source>
        <dbReference type="EMBL" id="KOS38095.1"/>
    </source>
</evidence>
<organism evidence="7 8">
    <name type="scientific">Penicillium nordicum</name>
    <dbReference type="NCBI Taxonomy" id="229535"/>
    <lineage>
        <taxon>Eukaryota</taxon>
        <taxon>Fungi</taxon>
        <taxon>Dikarya</taxon>
        <taxon>Ascomycota</taxon>
        <taxon>Pezizomycotina</taxon>
        <taxon>Eurotiomycetes</taxon>
        <taxon>Eurotiomycetidae</taxon>
        <taxon>Eurotiales</taxon>
        <taxon>Aspergillaceae</taxon>
        <taxon>Penicillium</taxon>
    </lineage>
</organism>
<keyword evidence="1" id="KW-0596">Phosphopantetheine</keyword>
<dbReference type="InterPro" id="IPR001077">
    <property type="entry name" value="COMT_C"/>
</dbReference>
<gene>
    <name evidence="7" type="ORF">ACN38_g11094</name>
</gene>
<dbReference type="GO" id="GO:0000166">
    <property type="term" value="F:nucleotide binding"/>
    <property type="evidence" value="ECO:0007669"/>
    <property type="project" value="InterPro"/>
</dbReference>
<keyword evidence="5" id="KW-0949">S-adenosyl-L-methionine</keyword>
<dbReference type="Proteomes" id="UP000037696">
    <property type="component" value="Unassembled WGS sequence"/>
</dbReference>
<dbReference type="InterPro" id="IPR014031">
    <property type="entry name" value="Ketoacyl_synth_C"/>
</dbReference>
<evidence type="ECO:0000256" key="1">
    <source>
        <dbReference type="ARBA" id="ARBA00022450"/>
    </source>
</evidence>
<dbReference type="InterPro" id="IPR016461">
    <property type="entry name" value="COMT-like"/>
</dbReference>
<dbReference type="Pfam" id="PF16197">
    <property type="entry name" value="KAsynt_C_assoc"/>
    <property type="match status" value="1"/>
</dbReference>
<dbReference type="InterPro" id="IPR036291">
    <property type="entry name" value="NAD(P)-bd_dom_sf"/>
</dbReference>
<evidence type="ECO:0000256" key="5">
    <source>
        <dbReference type="ARBA" id="ARBA00022691"/>
    </source>
</evidence>
<dbReference type="SUPFAM" id="SSF51735">
    <property type="entry name" value="NAD(P)-binding Rossmann-fold domains"/>
    <property type="match status" value="1"/>
</dbReference>
<dbReference type="SUPFAM" id="SSF55347">
    <property type="entry name" value="Glyceraldehyde-3-phosphate dehydrogenase-like, C-terminal domain"/>
    <property type="match status" value="1"/>
</dbReference>
<dbReference type="SMART" id="SM00827">
    <property type="entry name" value="PKS_AT"/>
    <property type="match status" value="1"/>
</dbReference>
<dbReference type="Gene3D" id="3.30.360.10">
    <property type="entry name" value="Dihydrodipicolinate Reductase, domain 2"/>
    <property type="match status" value="1"/>
</dbReference>
<dbReference type="PROSITE" id="PS52004">
    <property type="entry name" value="KS3_2"/>
    <property type="match status" value="1"/>
</dbReference>
<keyword evidence="4" id="KW-0808">Transferase</keyword>
<evidence type="ECO:0000256" key="3">
    <source>
        <dbReference type="ARBA" id="ARBA00022603"/>
    </source>
</evidence>
<dbReference type="GO" id="GO:0044550">
    <property type="term" value="P:secondary metabolite biosynthetic process"/>
    <property type="evidence" value="ECO:0007669"/>
    <property type="project" value="TreeGrafter"/>
</dbReference>
<dbReference type="InterPro" id="IPR014030">
    <property type="entry name" value="Ketoacyl_synth_N"/>
</dbReference>
<dbReference type="Gene3D" id="3.40.366.10">
    <property type="entry name" value="Malonyl-Coenzyme A Acyl Carrier Protein, domain 2"/>
    <property type="match status" value="1"/>
</dbReference>
<dbReference type="GO" id="GO:0006633">
    <property type="term" value="P:fatty acid biosynthetic process"/>
    <property type="evidence" value="ECO:0007669"/>
    <property type="project" value="InterPro"/>
</dbReference>
<dbReference type="PROSITE" id="PS51683">
    <property type="entry name" value="SAM_OMT_II"/>
    <property type="match status" value="1"/>
</dbReference>
<dbReference type="SUPFAM" id="SSF52151">
    <property type="entry name" value="FabD/lysophospholipase-like"/>
    <property type="match status" value="1"/>
</dbReference>
<dbReference type="Gene3D" id="3.40.50.720">
    <property type="entry name" value="NAD(P)-binding Rossmann-like Domain"/>
    <property type="match status" value="1"/>
</dbReference>
<evidence type="ECO:0000313" key="8">
    <source>
        <dbReference type="Proteomes" id="UP000037696"/>
    </source>
</evidence>
<dbReference type="Gene3D" id="3.40.47.10">
    <property type="match status" value="1"/>
</dbReference>
<dbReference type="GO" id="GO:0004315">
    <property type="term" value="F:3-oxoacyl-[acyl-carrier-protein] synthase activity"/>
    <property type="evidence" value="ECO:0007669"/>
    <property type="project" value="InterPro"/>
</dbReference>
<dbReference type="OrthoDB" id="6417021at2759"/>
<proteinExistence type="predicted"/>
<dbReference type="PROSITE" id="PS00606">
    <property type="entry name" value="KS3_1"/>
    <property type="match status" value="1"/>
</dbReference>
<dbReference type="STRING" id="229535.A0A0N0RXP8"/>
<dbReference type="GO" id="GO:0008171">
    <property type="term" value="F:O-methyltransferase activity"/>
    <property type="evidence" value="ECO:0007669"/>
    <property type="project" value="InterPro"/>
</dbReference>
<keyword evidence="3" id="KW-0489">Methyltransferase</keyword>
<evidence type="ECO:0000256" key="2">
    <source>
        <dbReference type="ARBA" id="ARBA00022553"/>
    </source>
</evidence>
<protein>
    <recommendedName>
        <fullName evidence="6">Ketosynthase family 3 (KS3) domain-containing protein</fullName>
    </recommendedName>
</protein>
<dbReference type="InterPro" id="IPR020841">
    <property type="entry name" value="PKS_Beta-ketoAc_synthase_dom"/>
</dbReference>
<dbReference type="InterPro" id="IPR029063">
    <property type="entry name" value="SAM-dependent_MTases_sf"/>
</dbReference>
<dbReference type="PANTHER" id="PTHR43775">
    <property type="entry name" value="FATTY ACID SYNTHASE"/>
    <property type="match status" value="1"/>
</dbReference>
<comment type="caution">
    <text evidence="7">The sequence shown here is derived from an EMBL/GenBank/DDBJ whole genome shotgun (WGS) entry which is preliminary data.</text>
</comment>
<dbReference type="SUPFAM" id="SSF53901">
    <property type="entry name" value="Thiolase-like"/>
    <property type="match status" value="2"/>
</dbReference>
<dbReference type="Gene3D" id="3.40.50.150">
    <property type="entry name" value="Vaccinia Virus protein VP39"/>
    <property type="match status" value="1"/>
</dbReference>
<dbReference type="CDD" id="cd00833">
    <property type="entry name" value="PKS"/>
    <property type="match status" value="1"/>
</dbReference>
<dbReference type="Pfam" id="PF02801">
    <property type="entry name" value="Ketoacyl-synt_C"/>
    <property type="match status" value="1"/>
</dbReference>
<feature type="domain" description="Ketosynthase family 3 (KS3)" evidence="6">
    <location>
        <begin position="367"/>
        <end position="799"/>
    </location>
</feature>
<dbReference type="SMART" id="SM00825">
    <property type="entry name" value="PKS_KS"/>
    <property type="match status" value="1"/>
</dbReference>
<dbReference type="SUPFAM" id="SSF53335">
    <property type="entry name" value="S-adenosyl-L-methionine-dependent methyltransferases"/>
    <property type="match status" value="1"/>
</dbReference>
<dbReference type="InterPro" id="IPR016039">
    <property type="entry name" value="Thiolase-like"/>
</dbReference>
<accession>A0A0N0RXP8</accession>
<dbReference type="InterPro" id="IPR016035">
    <property type="entry name" value="Acyl_Trfase/lysoPLipase"/>
</dbReference>
<dbReference type="Pfam" id="PF00891">
    <property type="entry name" value="Methyltransf_2"/>
    <property type="match status" value="1"/>
</dbReference>
<name>A0A0N0RXP8_9EURO</name>
<evidence type="ECO:0000256" key="4">
    <source>
        <dbReference type="ARBA" id="ARBA00022679"/>
    </source>
</evidence>
<keyword evidence="8" id="KW-1185">Reference proteome</keyword>
<dbReference type="Pfam" id="PF00109">
    <property type="entry name" value="ketoacyl-synt"/>
    <property type="match status" value="1"/>
</dbReference>
<evidence type="ECO:0000259" key="6">
    <source>
        <dbReference type="PROSITE" id="PS52004"/>
    </source>
</evidence>
<dbReference type="Pfam" id="PF01408">
    <property type="entry name" value="GFO_IDH_MocA"/>
    <property type="match status" value="1"/>
</dbReference>